<sequence length="83" mass="9120">MLQKNRFLLPHTSFAAPGFAEDLCDLEPPVLLGGKVRSKSWYVTPQKHDVRCSAMDLLHLGAVVSKTGSVVSFISVVTNSWFS</sequence>
<evidence type="ECO:0000313" key="2">
    <source>
        <dbReference type="Proteomes" id="UP000499080"/>
    </source>
</evidence>
<gene>
    <name evidence="1" type="ORF">AVEN_12793_1</name>
</gene>
<dbReference type="Proteomes" id="UP000499080">
    <property type="component" value="Unassembled WGS sequence"/>
</dbReference>
<name>A0A4Y2ACX7_ARAVE</name>
<comment type="caution">
    <text evidence="1">The sequence shown here is derived from an EMBL/GenBank/DDBJ whole genome shotgun (WGS) entry which is preliminary data.</text>
</comment>
<dbReference type="AlphaFoldDB" id="A0A4Y2ACX7"/>
<reference evidence="1 2" key="1">
    <citation type="journal article" date="2019" name="Sci. Rep.">
        <title>Orb-weaving spider Araneus ventricosus genome elucidates the spidroin gene catalogue.</title>
        <authorList>
            <person name="Kono N."/>
            <person name="Nakamura H."/>
            <person name="Ohtoshi R."/>
            <person name="Moran D.A.P."/>
            <person name="Shinohara A."/>
            <person name="Yoshida Y."/>
            <person name="Fujiwara M."/>
            <person name="Mori M."/>
            <person name="Tomita M."/>
            <person name="Arakawa K."/>
        </authorList>
    </citation>
    <scope>NUCLEOTIDE SEQUENCE [LARGE SCALE GENOMIC DNA]</scope>
</reference>
<evidence type="ECO:0000313" key="1">
    <source>
        <dbReference type="EMBL" id="GBL77169.1"/>
    </source>
</evidence>
<protein>
    <submittedName>
        <fullName evidence="1">Uncharacterized protein</fullName>
    </submittedName>
</protein>
<proteinExistence type="predicted"/>
<keyword evidence="2" id="KW-1185">Reference proteome</keyword>
<organism evidence="1 2">
    <name type="scientific">Araneus ventricosus</name>
    <name type="common">Orbweaver spider</name>
    <name type="synonym">Epeira ventricosa</name>
    <dbReference type="NCBI Taxonomy" id="182803"/>
    <lineage>
        <taxon>Eukaryota</taxon>
        <taxon>Metazoa</taxon>
        <taxon>Ecdysozoa</taxon>
        <taxon>Arthropoda</taxon>
        <taxon>Chelicerata</taxon>
        <taxon>Arachnida</taxon>
        <taxon>Araneae</taxon>
        <taxon>Araneomorphae</taxon>
        <taxon>Entelegynae</taxon>
        <taxon>Araneoidea</taxon>
        <taxon>Araneidae</taxon>
        <taxon>Araneus</taxon>
    </lineage>
</organism>
<dbReference type="EMBL" id="BGPR01000011">
    <property type="protein sequence ID" value="GBL77169.1"/>
    <property type="molecule type" value="Genomic_DNA"/>
</dbReference>
<accession>A0A4Y2ACX7</accession>